<dbReference type="PROSITE" id="PS50015">
    <property type="entry name" value="SAP_B"/>
    <property type="match status" value="1"/>
</dbReference>
<dbReference type="CDD" id="cd11732">
    <property type="entry name" value="ASKHA_NBD_HSP70_HSP105-110-like"/>
    <property type="match status" value="1"/>
</dbReference>
<dbReference type="GO" id="GO:0140662">
    <property type="term" value="F:ATP-dependent protein folding chaperone"/>
    <property type="evidence" value="ECO:0007669"/>
    <property type="project" value="InterPro"/>
</dbReference>
<dbReference type="InterPro" id="IPR043129">
    <property type="entry name" value="ATPase_NBD"/>
</dbReference>
<evidence type="ECO:0000313" key="6">
    <source>
        <dbReference type="EMBL" id="OON15682.1"/>
    </source>
</evidence>
<dbReference type="SUPFAM" id="SSF53067">
    <property type="entry name" value="Actin-like ATPase domain"/>
    <property type="match status" value="2"/>
</dbReference>
<evidence type="ECO:0000256" key="4">
    <source>
        <dbReference type="ARBA" id="ARBA00023157"/>
    </source>
</evidence>
<dbReference type="InterPro" id="IPR018181">
    <property type="entry name" value="Heat_shock_70_CS"/>
</dbReference>
<dbReference type="Pfam" id="PF00012">
    <property type="entry name" value="HSP70"/>
    <property type="match status" value="1"/>
</dbReference>
<dbReference type="InterPro" id="IPR013126">
    <property type="entry name" value="Hsp_70_fam"/>
</dbReference>
<dbReference type="InterPro" id="IPR008139">
    <property type="entry name" value="SaposinB_dom"/>
</dbReference>
<dbReference type="Gene3D" id="3.30.420.40">
    <property type="match status" value="2"/>
</dbReference>
<proteinExistence type="inferred from homology"/>
<name>A0A1S8WMI5_OPIVI</name>
<evidence type="ECO:0000259" key="5">
    <source>
        <dbReference type="PROSITE" id="PS50015"/>
    </source>
</evidence>
<dbReference type="EMBL" id="KV903022">
    <property type="protein sequence ID" value="OON15682.1"/>
    <property type="molecule type" value="Genomic_DNA"/>
</dbReference>
<dbReference type="PROSITE" id="PS01036">
    <property type="entry name" value="HSP70_3"/>
    <property type="match status" value="1"/>
</dbReference>
<evidence type="ECO:0000256" key="2">
    <source>
        <dbReference type="ARBA" id="ARBA00022741"/>
    </source>
</evidence>
<dbReference type="GO" id="GO:0005829">
    <property type="term" value="C:cytosol"/>
    <property type="evidence" value="ECO:0007669"/>
    <property type="project" value="TreeGrafter"/>
</dbReference>
<protein>
    <submittedName>
        <fullName evidence="6">DnaK family protein</fullName>
    </submittedName>
</protein>
<feature type="non-terminal residue" evidence="6">
    <location>
        <position position="475"/>
    </location>
</feature>
<organism evidence="6 7">
    <name type="scientific">Opisthorchis viverrini</name>
    <name type="common">Southeast Asian liver fluke</name>
    <dbReference type="NCBI Taxonomy" id="6198"/>
    <lineage>
        <taxon>Eukaryota</taxon>
        <taxon>Metazoa</taxon>
        <taxon>Spiralia</taxon>
        <taxon>Lophotrochozoa</taxon>
        <taxon>Platyhelminthes</taxon>
        <taxon>Trematoda</taxon>
        <taxon>Digenea</taxon>
        <taxon>Opisthorchiida</taxon>
        <taxon>Opisthorchiata</taxon>
        <taxon>Opisthorchiidae</taxon>
        <taxon>Opisthorchis</taxon>
    </lineage>
</organism>
<sequence length="475" mass="52732">MDSQDSRFYPNQQDNLGTSAWVNHRSQAINSNTFLAHSRCAALLSDVICTRMGAYAVGFDIGSRNSFVSTLSRYGVHMVSNEFGRRKIPTCLAFTNQGRLAGTLAKMQPASEAKNVLRNFTTLLGKPHGLVQTSALSVPYDLETTPSGRVGVKVTFANKIWKFVPEQLLAMQLMVLKRMTERYTGIELQNVVLSIPVYYTKSQQQAVRDALSIAGLKCEKLLPDTTASHHLVALTYAYYARNEIARSTSPVYVAFVSVGYSNTQVSICAFQKHSLEILSTAYDPELGGRHFDCAMYEVLTNQSKNQHVSNNTAAVRELMIACESVVKRMNMGAETVTVTADSLSNEYNFCGQIKREKFESTCCRLMERFESVIKKCLQQCTQVQPESICSVEMVGGCSRMPALRAIVAKIFNTPPCTTLDVDEAVAKGCAIQAAMCSPLFRYPFKIVESGVRKTPEHMSINPLTQKQLDEFRSVE</sequence>
<dbReference type="PANTHER" id="PTHR45639:SF4">
    <property type="entry name" value="HSC70CB, ISOFORM G"/>
    <property type="match status" value="1"/>
</dbReference>
<keyword evidence="7" id="KW-1185">Reference proteome</keyword>
<dbReference type="PANTHER" id="PTHR45639">
    <property type="entry name" value="HSC70CB, ISOFORM G-RELATED"/>
    <property type="match status" value="1"/>
</dbReference>
<dbReference type="Gene3D" id="3.90.640.10">
    <property type="entry name" value="Actin, Chain A, domain 4"/>
    <property type="match status" value="1"/>
</dbReference>
<evidence type="ECO:0000313" key="7">
    <source>
        <dbReference type="Proteomes" id="UP000243686"/>
    </source>
</evidence>
<reference evidence="6 7" key="1">
    <citation type="submission" date="2015-03" db="EMBL/GenBank/DDBJ databases">
        <title>Draft genome of the nematode, Opisthorchis viverrini.</title>
        <authorList>
            <person name="Mitreva M."/>
        </authorList>
    </citation>
    <scope>NUCLEOTIDE SEQUENCE [LARGE SCALE GENOMIC DNA]</scope>
    <source>
        <strain evidence="6">Khon Kaen</strain>
    </source>
</reference>
<dbReference type="GO" id="GO:0005634">
    <property type="term" value="C:nucleus"/>
    <property type="evidence" value="ECO:0007669"/>
    <property type="project" value="TreeGrafter"/>
</dbReference>
<dbReference type="PRINTS" id="PR00301">
    <property type="entry name" value="HEATSHOCK70"/>
</dbReference>
<accession>A0A1S8WMI5</accession>
<dbReference type="AlphaFoldDB" id="A0A1S8WMI5"/>
<keyword evidence="4" id="KW-1015">Disulfide bond</keyword>
<keyword evidence="3" id="KW-0067">ATP-binding</keyword>
<dbReference type="Gene3D" id="3.30.30.30">
    <property type="match status" value="1"/>
</dbReference>
<keyword evidence="2" id="KW-0547">Nucleotide-binding</keyword>
<comment type="similarity">
    <text evidence="1">Belongs to the heat shock protein 70 family.</text>
</comment>
<evidence type="ECO:0000256" key="1">
    <source>
        <dbReference type="ARBA" id="ARBA00007381"/>
    </source>
</evidence>
<gene>
    <name evidence="6" type="ORF">X801_08512</name>
</gene>
<feature type="domain" description="Saposin B-type" evidence="5">
    <location>
        <begin position="315"/>
        <end position="401"/>
    </location>
</feature>
<dbReference type="GO" id="GO:0005524">
    <property type="term" value="F:ATP binding"/>
    <property type="evidence" value="ECO:0007669"/>
    <property type="project" value="UniProtKB-KW"/>
</dbReference>
<evidence type="ECO:0000256" key="3">
    <source>
        <dbReference type="ARBA" id="ARBA00022840"/>
    </source>
</evidence>
<dbReference type="Proteomes" id="UP000243686">
    <property type="component" value="Unassembled WGS sequence"/>
</dbReference>